<feature type="compositionally biased region" description="Basic residues" evidence="1">
    <location>
        <begin position="192"/>
        <end position="210"/>
    </location>
</feature>
<evidence type="ECO:0000313" key="3">
    <source>
        <dbReference type="Proteomes" id="UP000253664"/>
    </source>
</evidence>
<accession>A0A367LSK7</accession>
<organism evidence="2 3">
    <name type="scientific">Ophiocordyceps polyrhachis-furcata BCC 54312</name>
    <dbReference type="NCBI Taxonomy" id="1330021"/>
    <lineage>
        <taxon>Eukaryota</taxon>
        <taxon>Fungi</taxon>
        <taxon>Dikarya</taxon>
        <taxon>Ascomycota</taxon>
        <taxon>Pezizomycotina</taxon>
        <taxon>Sordariomycetes</taxon>
        <taxon>Hypocreomycetidae</taxon>
        <taxon>Hypocreales</taxon>
        <taxon>Ophiocordycipitaceae</taxon>
        <taxon>Ophiocordyceps</taxon>
    </lineage>
</organism>
<evidence type="ECO:0000256" key="1">
    <source>
        <dbReference type="SAM" id="MobiDB-lite"/>
    </source>
</evidence>
<reference evidence="2 3" key="1">
    <citation type="journal article" date="2015" name="BMC Genomics">
        <title>Insights from the genome of Ophiocordyceps polyrhachis-furcata to pathogenicity and host specificity in insect fungi.</title>
        <authorList>
            <person name="Wichadakul D."/>
            <person name="Kobmoo N."/>
            <person name="Ingsriswang S."/>
            <person name="Tangphatsornruang S."/>
            <person name="Chantasingh D."/>
            <person name="Luangsa-ard J.J."/>
            <person name="Eurwilaichitr L."/>
        </authorList>
    </citation>
    <scope>NUCLEOTIDE SEQUENCE [LARGE SCALE GENOMIC DNA]</scope>
    <source>
        <strain evidence="2 3">BCC 54312</strain>
    </source>
</reference>
<feature type="region of interest" description="Disordered" evidence="1">
    <location>
        <begin position="40"/>
        <end position="63"/>
    </location>
</feature>
<gene>
    <name evidence="2" type="ORF">L249_2094</name>
</gene>
<name>A0A367LSK7_9HYPO</name>
<proteinExistence type="predicted"/>
<keyword evidence="3" id="KW-1185">Reference proteome</keyword>
<feature type="region of interest" description="Disordered" evidence="1">
    <location>
        <begin position="189"/>
        <end position="211"/>
    </location>
</feature>
<evidence type="ECO:0000313" key="2">
    <source>
        <dbReference type="EMBL" id="RCI17401.1"/>
    </source>
</evidence>
<sequence>MDQVMVIGVTVAVDNSTWQGLTDDKISTALKPIETILQAGKRGGGRGADVRSHGEFNGQQDKSDDGSIIVGVGVGVGLREEGVQYHLHCTVLGRMSLQDSANEQEKGGGTAASLYGIPVQPDGTDLSKQPSSHRSYFTTTKETKPFLMSTLQQDICTRLIGDLTKERNYGSASFLFFLDQCRSVLISSGPQAKKKKKKEGTSRPCRRGLRRRETWQKQWLSGRQKFRKRV</sequence>
<protein>
    <submittedName>
        <fullName evidence="2">Uncharacterized protein</fullName>
    </submittedName>
</protein>
<dbReference type="Proteomes" id="UP000253664">
    <property type="component" value="Unassembled WGS sequence"/>
</dbReference>
<comment type="caution">
    <text evidence="2">The sequence shown here is derived from an EMBL/GenBank/DDBJ whole genome shotgun (WGS) entry which is preliminary data.</text>
</comment>
<dbReference type="AlphaFoldDB" id="A0A367LSK7"/>
<dbReference type="EMBL" id="LKCN02000001">
    <property type="protein sequence ID" value="RCI17401.1"/>
    <property type="molecule type" value="Genomic_DNA"/>
</dbReference>
<feature type="region of interest" description="Disordered" evidence="1">
    <location>
        <begin position="101"/>
        <end position="133"/>
    </location>
</feature>